<dbReference type="Proteomes" id="UP001208017">
    <property type="component" value="Unassembled WGS sequence"/>
</dbReference>
<evidence type="ECO:0000259" key="7">
    <source>
        <dbReference type="SMART" id="SM01007"/>
    </source>
</evidence>
<dbReference type="Gene3D" id="3.40.225.10">
    <property type="entry name" value="Class II aldolase/adducin N-terminal domain"/>
    <property type="match status" value="1"/>
</dbReference>
<evidence type="ECO:0000313" key="9">
    <source>
        <dbReference type="Proteomes" id="UP001208017"/>
    </source>
</evidence>
<evidence type="ECO:0000256" key="2">
    <source>
        <dbReference type="ARBA" id="ARBA00022723"/>
    </source>
</evidence>
<dbReference type="PANTHER" id="PTHR10640">
    <property type="entry name" value="METHYLTHIORIBULOSE-1-PHOSPHATE DEHYDRATASE"/>
    <property type="match status" value="1"/>
</dbReference>
<comment type="pathway">
    <text evidence="6">Amino-acid biosynthesis; L-methionine biosynthesis via salvage pathway; L-methionine from S-methyl-5-thio-alpha-D-ribose 1-phosphate: step 2/6.</text>
</comment>
<evidence type="ECO:0000256" key="4">
    <source>
        <dbReference type="ARBA" id="ARBA00023167"/>
    </source>
</evidence>
<dbReference type="SUPFAM" id="SSF53639">
    <property type="entry name" value="AraD/HMP-PK domain-like"/>
    <property type="match status" value="1"/>
</dbReference>
<dbReference type="InterPro" id="IPR036409">
    <property type="entry name" value="Aldolase_II/adducin_N_sf"/>
</dbReference>
<evidence type="ECO:0000313" key="8">
    <source>
        <dbReference type="EMBL" id="MCX7569837.1"/>
    </source>
</evidence>
<organism evidence="8 9">
    <name type="scientific">Tumebacillus lacus</name>
    <dbReference type="NCBI Taxonomy" id="2995335"/>
    <lineage>
        <taxon>Bacteria</taxon>
        <taxon>Bacillati</taxon>
        <taxon>Bacillota</taxon>
        <taxon>Bacilli</taxon>
        <taxon>Bacillales</taxon>
        <taxon>Alicyclobacillaceae</taxon>
        <taxon>Tumebacillus</taxon>
    </lineage>
</organism>
<keyword evidence="5 6" id="KW-0456">Lyase</keyword>
<evidence type="ECO:0000256" key="5">
    <source>
        <dbReference type="ARBA" id="ARBA00023239"/>
    </source>
</evidence>
<dbReference type="SMART" id="SM01007">
    <property type="entry name" value="Aldolase_II"/>
    <property type="match status" value="1"/>
</dbReference>
<dbReference type="Pfam" id="PF00596">
    <property type="entry name" value="Aldolase_II"/>
    <property type="match status" value="1"/>
</dbReference>
<comment type="cofactor">
    <cofactor evidence="6">
        <name>Zn(2+)</name>
        <dbReference type="ChEBI" id="CHEBI:29105"/>
    </cofactor>
    <text evidence="6">Binds 1 zinc ion per subunit.</text>
</comment>
<dbReference type="PANTHER" id="PTHR10640:SF7">
    <property type="entry name" value="METHYLTHIORIBULOSE-1-PHOSPHATE DEHYDRATASE"/>
    <property type="match status" value="1"/>
</dbReference>
<feature type="binding site" evidence="6">
    <location>
        <position position="105"/>
    </location>
    <ligand>
        <name>Zn(2+)</name>
        <dbReference type="ChEBI" id="CHEBI:29105"/>
    </ligand>
</feature>
<protein>
    <recommendedName>
        <fullName evidence="6">Methylthioribulose-1-phosphate dehydratase</fullName>
        <shortName evidence="6">MTRu-1-P dehydratase</shortName>
        <ecNumber evidence="6">4.2.1.109</ecNumber>
    </recommendedName>
</protein>
<evidence type="ECO:0000256" key="3">
    <source>
        <dbReference type="ARBA" id="ARBA00022833"/>
    </source>
</evidence>
<dbReference type="InterPro" id="IPR001303">
    <property type="entry name" value="Aldolase_II/adducin_N"/>
</dbReference>
<evidence type="ECO:0000256" key="1">
    <source>
        <dbReference type="ARBA" id="ARBA00022605"/>
    </source>
</evidence>
<keyword evidence="9" id="KW-1185">Reference proteome</keyword>
<feature type="binding site" evidence="6">
    <location>
        <position position="103"/>
    </location>
    <ligand>
        <name>Zn(2+)</name>
        <dbReference type="ChEBI" id="CHEBI:29105"/>
    </ligand>
</feature>
<keyword evidence="3 6" id="KW-0862">Zinc</keyword>
<gene>
    <name evidence="6 8" type="primary">mtnB</name>
    <name evidence="8" type="ORF">OS242_07660</name>
</gene>
<dbReference type="EMBL" id="JAPMLT010000003">
    <property type="protein sequence ID" value="MCX7569837.1"/>
    <property type="molecule type" value="Genomic_DNA"/>
</dbReference>
<feature type="domain" description="Class II aldolase/adducin N-terminal" evidence="7">
    <location>
        <begin position="13"/>
        <end position="203"/>
    </location>
</feature>
<comment type="catalytic activity">
    <reaction evidence="6">
        <text>5-(methylsulfanyl)-D-ribulose 1-phosphate = 5-methylsulfanyl-2,3-dioxopentyl phosphate + H2O</text>
        <dbReference type="Rhea" id="RHEA:15549"/>
        <dbReference type="ChEBI" id="CHEBI:15377"/>
        <dbReference type="ChEBI" id="CHEBI:58548"/>
        <dbReference type="ChEBI" id="CHEBI:58828"/>
        <dbReference type="EC" id="4.2.1.109"/>
    </reaction>
</comment>
<comment type="similarity">
    <text evidence="6">Belongs to the aldolase class II family. MtnB subfamily.</text>
</comment>
<dbReference type="HAMAP" id="MF_01677">
    <property type="entry name" value="Salvage_MtnB"/>
    <property type="match status" value="1"/>
</dbReference>
<name>A0ABT3WYU9_9BACL</name>
<evidence type="ECO:0000256" key="6">
    <source>
        <dbReference type="HAMAP-Rule" id="MF_01677"/>
    </source>
</evidence>
<dbReference type="InterPro" id="IPR017714">
    <property type="entry name" value="MethylthioRu-1-P_deHdtase_MtnB"/>
</dbReference>
<keyword evidence="1 6" id="KW-0028">Amino-acid biosynthesis</keyword>
<sequence>MTFLQEERYRIAQGLVDVSQNFAAKGWFPATSGNLSIKLSHEPLLFGVTASGRDKENLQINDILFVDGDSKPIESTLLKPSAETLVHAEVYKKIGGGAGSVLHVHTLYNNLLSEIYAADGKVTISDMELIKGLNIWEEGASIDIPIVENFADIPKLAAEIGKRLDPRVPGVLIRKHGIYAWGEDVHAAKRHVQAFEFMFQYHFLWLTYQRQVNPLTAALASAPAAQHA</sequence>
<dbReference type="GO" id="GO:0046570">
    <property type="term" value="F:methylthioribulose 1-phosphate dehydratase activity"/>
    <property type="evidence" value="ECO:0007669"/>
    <property type="project" value="UniProtKB-EC"/>
</dbReference>
<dbReference type="NCBIfam" id="TIGR03328">
    <property type="entry name" value="salvage_mtnB"/>
    <property type="match status" value="1"/>
</dbReference>
<keyword evidence="4 6" id="KW-0486">Methionine biosynthesis</keyword>
<proteinExistence type="inferred from homology"/>
<reference evidence="8 9" key="1">
    <citation type="submission" date="2022-11" db="EMBL/GenBank/DDBJ databases">
        <title>Study of microbial diversity in lake waters.</title>
        <authorList>
            <person name="Zhang J."/>
        </authorList>
    </citation>
    <scope>NUCLEOTIDE SEQUENCE [LARGE SCALE GENOMIC DNA]</scope>
    <source>
        <strain evidence="8 9">DT12</strain>
    </source>
</reference>
<keyword evidence="2 6" id="KW-0479">Metal-binding</keyword>
<dbReference type="EC" id="4.2.1.109" evidence="6"/>
<comment type="caution">
    <text evidence="8">The sequence shown here is derived from an EMBL/GenBank/DDBJ whole genome shotgun (WGS) entry which is preliminary data.</text>
</comment>
<dbReference type="RefSeq" id="WP_267151087.1">
    <property type="nucleotide sequence ID" value="NZ_JAPMLT010000003.1"/>
</dbReference>
<accession>A0ABT3WYU9</accession>
<comment type="function">
    <text evidence="6">Catalyzes the dehydration of methylthioribulose-1-phosphate (MTRu-1-P) into 2,3-diketo-5-methylthiopentyl-1-phosphate (DK-MTP-1-P).</text>
</comment>